<accession>A0AAV2RYF3</accession>
<dbReference type="AlphaFoldDB" id="A0AAV2RYF3"/>
<name>A0AAV2RYF3_MEGNR</name>
<reference evidence="1 2" key="1">
    <citation type="submission" date="2024-05" db="EMBL/GenBank/DDBJ databases">
        <authorList>
            <person name="Wallberg A."/>
        </authorList>
    </citation>
    <scope>NUCLEOTIDE SEQUENCE [LARGE SCALE GENOMIC DNA]</scope>
</reference>
<sequence>RGQTTDMGTTDMGNEECNCGVFVATKDGESEIYAMETELIGSCDDITACKDECSLQWLMAVEDGDLDAELSNGKTLGEELCHGAHENHHEHVENVVAYVYARACDGPWTPTGDATLQDLCCTG</sequence>
<keyword evidence="2" id="KW-1185">Reference proteome</keyword>
<evidence type="ECO:0000313" key="1">
    <source>
        <dbReference type="EMBL" id="CAL4152429.1"/>
    </source>
</evidence>
<dbReference type="EMBL" id="CAXKWB010038836">
    <property type="protein sequence ID" value="CAL4152429.1"/>
    <property type="molecule type" value="Genomic_DNA"/>
</dbReference>
<evidence type="ECO:0000313" key="2">
    <source>
        <dbReference type="Proteomes" id="UP001497623"/>
    </source>
</evidence>
<protein>
    <submittedName>
        <fullName evidence="1">Uncharacterized protein</fullName>
    </submittedName>
</protein>
<dbReference type="Proteomes" id="UP001497623">
    <property type="component" value="Unassembled WGS sequence"/>
</dbReference>
<feature type="non-terminal residue" evidence="1">
    <location>
        <position position="1"/>
    </location>
</feature>
<gene>
    <name evidence="1" type="ORF">MNOR_LOCUS30951</name>
</gene>
<proteinExistence type="predicted"/>
<organism evidence="1 2">
    <name type="scientific">Meganyctiphanes norvegica</name>
    <name type="common">Northern krill</name>
    <name type="synonym">Thysanopoda norvegica</name>
    <dbReference type="NCBI Taxonomy" id="48144"/>
    <lineage>
        <taxon>Eukaryota</taxon>
        <taxon>Metazoa</taxon>
        <taxon>Ecdysozoa</taxon>
        <taxon>Arthropoda</taxon>
        <taxon>Crustacea</taxon>
        <taxon>Multicrustacea</taxon>
        <taxon>Malacostraca</taxon>
        <taxon>Eumalacostraca</taxon>
        <taxon>Eucarida</taxon>
        <taxon>Euphausiacea</taxon>
        <taxon>Euphausiidae</taxon>
        <taxon>Meganyctiphanes</taxon>
    </lineage>
</organism>
<comment type="caution">
    <text evidence="1">The sequence shown here is derived from an EMBL/GenBank/DDBJ whole genome shotgun (WGS) entry which is preliminary data.</text>
</comment>
<feature type="non-terminal residue" evidence="1">
    <location>
        <position position="123"/>
    </location>
</feature>